<feature type="compositionally biased region" description="Basic and acidic residues" evidence="1">
    <location>
        <begin position="117"/>
        <end position="128"/>
    </location>
</feature>
<feature type="compositionally biased region" description="Basic residues" evidence="1">
    <location>
        <begin position="41"/>
        <end position="50"/>
    </location>
</feature>
<comment type="caution">
    <text evidence="2">The sequence shown here is derived from an EMBL/GenBank/DDBJ whole genome shotgun (WGS) entry which is preliminary data.</text>
</comment>
<proteinExistence type="predicted"/>
<feature type="compositionally biased region" description="Polar residues" evidence="1">
    <location>
        <begin position="51"/>
        <end position="68"/>
    </location>
</feature>
<keyword evidence="3" id="KW-1185">Reference proteome</keyword>
<evidence type="ECO:0000313" key="3">
    <source>
        <dbReference type="Proteomes" id="UP001304895"/>
    </source>
</evidence>
<feature type="region of interest" description="Disordered" evidence="1">
    <location>
        <begin position="1"/>
        <end position="137"/>
    </location>
</feature>
<accession>A0AAN6ZDH3</accession>
<dbReference type="AlphaFoldDB" id="A0AAN6ZDH3"/>
<sequence>MDGGGGTMGRPASHWLGAATPATPGPAPGRGQGGVLSRLGPLRKRKKRKQNSTCDGKPATSTRSTQSHAPHAWHDTQPASLRSCCRKKSPARRRSRGGSERGRGGRCPCERSAFSARECRPVRRKDSDTAAGSILPRPIPTLRFPVAIQPPSAQLSDHQPFCFCCVSTQDAVSQDRRRNDE</sequence>
<reference evidence="2" key="2">
    <citation type="submission" date="2023-05" db="EMBL/GenBank/DDBJ databases">
        <authorList>
            <consortium name="Lawrence Berkeley National Laboratory"/>
            <person name="Steindorff A."/>
            <person name="Hensen N."/>
            <person name="Bonometti L."/>
            <person name="Westerberg I."/>
            <person name="Brannstrom I.O."/>
            <person name="Guillou S."/>
            <person name="Cros-Aarteil S."/>
            <person name="Calhoun S."/>
            <person name="Haridas S."/>
            <person name="Kuo A."/>
            <person name="Mondo S."/>
            <person name="Pangilinan J."/>
            <person name="Riley R."/>
            <person name="Labutti K."/>
            <person name="Andreopoulos B."/>
            <person name="Lipzen A."/>
            <person name="Chen C."/>
            <person name="Yanf M."/>
            <person name="Daum C."/>
            <person name="Ng V."/>
            <person name="Clum A."/>
            <person name="Ohm R."/>
            <person name="Martin F."/>
            <person name="Silar P."/>
            <person name="Natvig D."/>
            <person name="Lalanne C."/>
            <person name="Gautier V."/>
            <person name="Ament-Velasquez S.L."/>
            <person name="Kruys A."/>
            <person name="Hutchinson M.I."/>
            <person name="Powell A.J."/>
            <person name="Barry K."/>
            <person name="Miller A.N."/>
            <person name="Grigoriev I.V."/>
            <person name="Debuchy R."/>
            <person name="Gladieux P."/>
            <person name="Thoren M.H."/>
            <person name="Johannesson H."/>
        </authorList>
    </citation>
    <scope>NUCLEOTIDE SEQUENCE</scope>
    <source>
        <strain evidence="2">CBS 123565</strain>
    </source>
</reference>
<evidence type="ECO:0000256" key="1">
    <source>
        <dbReference type="SAM" id="MobiDB-lite"/>
    </source>
</evidence>
<name>A0AAN6ZDH3_9PEZI</name>
<gene>
    <name evidence="2" type="ORF">BT67DRAFT_290531</name>
</gene>
<evidence type="ECO:0000313" key="2">
    <source>
        <dbReference type="EMBL" id="KAK4135065.1"/>
    </source>
</evidence>
<dbReference type="EMBL" id="MU853407">
    <property type="protein sequence ID" value="KAK4135065.1"/>
    <property type="molecule type" value="Genomic_DNA"/>
</dbReference>
<organism evidence="2 3">
    <name type="scientific">Trichocladium antarcticum</name>
    <dbReference type="NCBI Taxonomy" id="1450529"/>
    <lineage>
        <taxon>Eukaryota</taxon>
        <taxon>Fungi</taxon>
        <taxon>Dikarya</taxon>
        <taxon>Ascomycota</taxon>
        <taxon>Pezizomycotina</taxon>
        <taxon>Sordariomycetes</taxon>
        <taxon>Sordariomycetidae</taxon>
        <taxon>Sordariales</taxon>
        <taxon>Chaetomiaceae</taxon>
        <taxon>Trichocladium</taxon>
    </lineage>
</organism>
<protein>
    <submittedName>
        <fullName evidence="2">Uncharacterized protein</fullName>
    </submittedName>
</protein>
<feature type="compositionally biased region" description="Basic residues" evidence="1">
    <location>
        <begin position="84"/>
        <end position="96"/>
    </location>
</feature>
<dbReference type="Proteomes" id="UP001304895">
    <property type="component" value="Unassembled WGS sequence"/>
</dbReference>
<reference evidence="2" key="1">
    <citation type="journal article" date="2023" name="Mol. Phylogenet. Evol.">
        <title>Genome-scale phylogeny and comparative genomics of the fungal order Sordariales.</title>
        <authorList>
            <person name="Hensen N."/>
            <person name="Bonometti L."/>
            <person name="Westerberg I."/>
            <person name="Brannstrom I.O."/>
            <person name="Guillou S."/>
            <person name="Cros-Aarteil S."/>
            <person name="Calhoun S."/>
            <person name="Haridas S."/>
            <person name="Kuo A."/>
            <person name="Mondo S."/>
            <person name="Pangilinan J."/>
            <person name="Riley R."/>
            <person name="LaButti K."/>
            <person name="Andreopoulos B."/>
            <person name="Lipzen A."/>
            <person name="Chen C."/>
            <person name="Yan M."/>
            <person name="Daum C."/>
            <person name="Ng V."/>
            <person name="Clum A."/>
            <person name="Steindorff A."/>
            <person name="Ohm R.A."/>
            <person name="Martin F."/>
            <person name="Silar P."/>
            <person name="Natvig D.O."/>
            <person name="Lalanne C."/>
            <person name="Gautier V."/>
            <person name="Ament-Velasquez S.L."/>
            <person name="Kruys A."/>
            <person name="Hutchinson M.I."/>
            <person name="Powell A.J."/>
            <person name="Barry K."/>
            <person name="Miller A.N."/>
            <person name="Grigoriev I.V."/>
            <person name="Debuchy R."/>
            <person name="Gladieux P."/>
            <person name="Hiltunen Thoren M."/>
            <person name="Johannesson H."/>
        </authorList>
    </citation>
    <scope>NUCLEOTIDE SEQUENCE</scope>
    <source>
        <strain evidence="2">CBS 123565</strain>
    </source>
</reference>